<reference evidence="1" key="1">
    <citation type="journal article" date="2022" name="Int. J. Mol. Sci.">
        <title>Draft Genome of Tanacetum Coccineum: Genomic Comparison of Closely Related Tanacetum-Family Plants.</title>
        <authorList>
            <person name="Yamashiro T."/>
            <person name="Shiraishi A."/>
            <person name="Nakayama K."/>
            <person name="Satake H."/>
        </authorList>
    </citation>
    <scope>NUCLEOTIDE SEQUENCE</scope>
</reference>
<proteinExistence type="predicted"/>
<evidence type="ECO:0000313" key="2">
    <source>
        <dbReference type="Proteomes" id="UP001151760"/>
    </source>
</evidence>
<reference evidence="1" key="2">
    <citation type="submission" date="2022-01" db="EMBL/GenBank/DDBJ databases">
        <authorList>
            <person name="Yamashiro T."/>
            <person name="Shiraishi A."/>
            <person name="Satake H."/>
            <person name="Nakayama K."/>
        </authorList>
    </citation>
    <scope>NUCLEOTIDE SEQUENCE</scope>
</reference>
<sequence length="109" mass="12263">MGVLVGKTLVVAADRLWEHIPAVGLMVVENKRCGERWIDTHLWDKYLKEVLSIGDVDKAVDWNLDAARSIKTDISARSIDTPLDENRSHGLPAWQFQPLGGLVFLLHSF</sequence>
<evidence type="ECO:0000313" key="1">
    <source>
        <dbReference type="EMBL" id="GJT69332.1"/>
    </source>
</evidence>
<dbReference type="Proteomes" id="UP001151760">
    <property type="component" value="Unassembled WGS sequence"/>
</dbReference>
<keyword evidence="2" id="KW-1185">Reference proteome</keyword>
<comment type="caution">
    <text evidence="1">The sequence shown here is derived from an EMBL/GenBank/DDBJ whole genome shotgun (WGS) entry which is preliminary data.</text>
</comment>
<accession>A0ABQ5G168</accession>
<name>A0ABQ5G168_9ASTR</name>
<protein>
    <submittedName>
        <fullName evidence="1">Uncharacterized protein</fullName>
    </submittedName>
</protein>
<organism evidence="1 2">
    <name type="scientific">Tanacetum coccineum</name>
    <dbReference type="NCBI Taxonomy" id="301880"/>
    <lineage>
        <taxon>Eukaryota</taxon>
        <taxon>Viridiplantae</taxon>
        <taxon>Streptophyta</taxon>
        <taxon>Embryophyta</taxon>
        <taxon>Tracheophyta</taxon>
        <taxon>Spermatophyta</taxon>
        <taxon>Magnoliopsida</taxon>
        <taxon>eudicotyledons</taxon>
        <taxon>Gunneridae</taxon>
        <taxon>Pentapetalae</taxon>
        <taxon>asterids</taxon>
        <taxon>campanulids</taxon>
        <taxon>Asterales</taxon>
        <taxon>Asteraceae</taxon>
        <taxon>Asteroideae</taxon>
        <taxon>Anthemideae</taxon>
        <taxon>Anthemidinae</taxon>
        <taxon>Tanacetum</taxon>
    </lineage>
</organism>
<dbReference type="EMBL" id="BQNB010017979">
    <property type="protein sequence ID" value="GJT69332.1"/>
    <property type="molecule type" value="Genomic_DNA"/>
</dbReference>
<gene>
    <name evidence="1" type="ORF">Tco_1028618</name>
</gene>